<dbReference type="RefSeq" id="WP_109835732.1">
    <property type="nucleotide sequence ID" value="NZ_QGKM01000002.1"/>
</dbReference>
<reference evidence="3 4" key="1">
    <citation type="submission" date="2018-05" db="EMBL/GenBank/DDBJ databases">
        <title>Leucothrix arctica sp. nov., isolated from Arctic seawater.</title>
        <authorList>
            <person name="Choi A."/>
            <person name="Baek K."/>
        </authorList>
    </citation>
    <scope>NUCLEOTIDE SEQUENCE [LARGE SCALE GENOMIC DNA]</scope>
    <source>
        <strain evidence="3 4">JCM 18388</strain>
    </source>
</reference>
<dbReference type="GO" id="GO:0015036">
    <property type="term" value="F:disulfide oxidoreductase activity"/>
    <property type="evidence" value="ECO:0007669"/>
    <property type="project" value="UniProtKB-ARBA"/>
</dbReference>
<evidence type="ECO:0000313" key="3">
    <source>
        <dbReference type="EMBL" id="PWR00557.1"/>
    </source>
</evidence>
<dbReference type="SUPFAM" id="SSF52833">
    <property type="entry name" value="Thioredoxin-like"/>
    <property type="match status" value="1"/>
</dbReference>
<gene>
    <name evidence="3" type="ORF">DKW60_00640</name>
</gene>
<name>A0A317CPW8_9GAMM</name>
<dbReference type="PROSITE" id="PS00194">
    <property type="entry name" value="THIOREDOXIN_1"/>
    <property type="match status" value="1"/>
</dbReference>
<accession>A0A317CPW8</accession>
<dbReference type="PROSITE" id="PS51352">
    <property type="entry name" value="THIOREDOXIN_2"/>
    <property type="match status" value="1"/>
</dbReference>
<dbReference type="PANTHER" id="PTHR42852">
    <property type="entry name" value="THIOL:DISULFIDE INTERCHANGE PROTEIN DSBE"/>
    <property type="match status" value="1"/>
</dbReference>
<dbReference type="PANTHER" id="PTHR42852:SF13">
    <property type="entry name" value="PROTEIN DIPZ"/>
    <property type="match status" value="1"/>
</dbReference>
<comment type="caution">
    <text evidence="3">The sequence shown here is derived from an EMBL/GenBank/DDBJ whole genome shotgun (WGS) entry which is preliminary data.</text>
</comment>
<dbReference type="PROSITE" id="PS51257">
    <property type="entry name" value="PROKAR_LIPOPROTEIN"/>
    <property type="match status" value="1"/>
</dbReference>
<organism evidence="3 4">
    <name type="scientific">Leucothrix pacifica</name>
    <dbReference type="NCBI Taxonomy" id="1247513"/>
    <lineage>
        <taxon>Bacteria</taxon>
        <taxon>Pseudomonadati</taxon>
        <taxon>Pseudomonadota</taxon>
        <taxon>Gammaproteobacteria</taxon>
        <taxon>Thiotrichales</taxon>
        <taxon>Thiotrichaceae</taxon>
        <taxon>Leucothrix</taxon>
    </lineage>
</organism>
<dbReference type="InterPro" id="IPR013766">
    <property type="entry name" value="Thioredoxin_domain"/>
</dbReference>
<sequence length="171" mass="18737">MKTILLLALSATLLIAGCDRGGRDPVFDDSIKGQTAPDFSLPQLGKDTPLKLSDYKGKLVLLNFWASWCPPCRVEVPDFVAMQSKYGGEKFTIIGVSIEGKDEMMPFVTANKMNYPLTYGQDAGNKLAATYGDPDGALPYSVLISPEQKVLDIYTGIISKEKFEKILAKHL</sequence>
<dbReference type="Gene3D" id="3.40.30.10">
    <property type="entry name" value="Glutaredoxin"/>
    <property type="match status" value="1"/>
</dbReference>
<keyword evidence="1" id="KW-0676">Redox-active center</keyword>
<dbReference type="CDD" id="cd02966">
    <property type="entry name" value="TlpA_like_family"/>
    <property type="match status" value="1"/>
</dbReference>
<dbReference type="EMBL" id="QGKM01000002">
    <property type="protein sequence ID" value="PWR00557.1"/>
    <property type="molecule type" value="Genomic_DNA"/>
</dbReference>
<dbReference type="Pfam" id="PF00578">
    <property type="entry name" value="AhpC-TSA"/>
    <property type="match status" value="1"/>
</dbReference>
<protein>
    <recommendedName>
        <fullName evidence="2">Thioredoxin domain-containing protein</fullName>
    </recommendedName>
</protein>
<dbReference type="InterPro" id="IPR036249">
    <property type="entry name" value="Thioredoxin-like_sf"/>
</dbReference>
<evidence type="ECO:0000256" key="1">
    <source>
        <dbReference type="ARBA" id="ARBA00023284"/>
    </source>
</evidence>
<dbReference type="InterPro" id="IPR017937">
    <property type="entry name" value="Thioredoxin_CS"/>
</dbReference>
<dbReference type="OrthoDB" id="9799347at2"/>
<dbReference type="Proteomes" id="UP000245539">
    <property type="component" value="Unassembled WGS sequence"/>
</dbReference>
<dbReference type="InterPro" id="IPR000866">
    <property type="entry name" value="AhpC/TSA"/>
</dbReference>
<dbReference type="GO" id="GO:0016209">
    <property type="term" value="F:antioxidant activity"/>
    <property type="evidence" value="ECO:0007669"/>
    <property type="project" value="InterPro"/>
</dbReference>
<dbReference type="InterPro" id="IPR050553">
    <property type="entry name" value="Thioredoxin_ResA/DsbE_sf"/>
</dbReference>
<evidence type="ECO:0000259" key="2">
    <source>
        <dbReference type="PROSITE" id="PS51352"/>
    </source>
</evidence>
<keyword evidence="4" id="KW-1185">Reference proteome</keyword>
<evidence type="ECO:0000313" key="4">
    <source>
        <dbReference type="Proteomes" id="UP000245539"/>
    </source>
</evidence>
<feature type="domain" description="Thioredoxin" evidence="2">
    <location>
        <begin position="30"/>
        <end position="171"/>
    </location>
</feature>
<dbReference type="AlphaFoldDB" id="A0A317CPW8"/>
<proteinExistence type="predicted"/>